<feature type="region of interest" description="Disordered" evidence="1">
    <location>
        <begin position="414"/>
        <end position="453"/>
    </location>
</feature>
<evidence type="ECO:0008006" key="4">
    <source>
        <dbReference type="Google" id="ProtNLM"/>
    </source>
</evidence>
<dbReference type="OrthoDB" id="6585699at2759"/>
<name>A0A1D9QB38_SCLS1</name>
<dbReference type="GO" id="GO:0034080">
    <property type="term" value="P:CENP-A containing chromatin assembly"/>
    <property type="evidence" value="ECO:0007669"/>
    <property type="project" value="InterPro"/>
</dbReference>
<dbReference type="VEuPathDB" id="FungiDB:sscle_09g068690"/>
<dbReference type="KEGG" id="ssl:SS1G_10945"/>
<dbReference type="Proteomes" id="UP000177798">
    <property type="component" value="Chromosome 9"/>
</dbReference>
<dbReference type="InterPro" id="IPR007902">
    <property type="entry name" value="Chl4/mis15/CENP-N"/>
</dbReference>
<accession>A0A1D9QB38</accession>
<proteinExistence type="predicted"/>
<sequence>MATLSIPTTSALPPSQLVPSTHPSVHKLLSRLSRPSLLTLALDWLDERNQVNTAPYLLEADDSASDYEQDLYPPHATLDSLSELYTTFTTQKGSKRDVLDRILEGDWRHGITLYQLAMADMQYLYDHPTSQKWTALKIVRLSSSSPDHEVLDEEKKDATIPRFYPSTFLQNLQREVLPDVKAHYNLDRHATLPLLLLRIYILDSPYNTSLALSSGSRKPSMAFDSSRTFYIAFPDASPYIYVSLNSTAGSATGATDTKSLRKLTLDGIPKAFSRPRERYKLEGTGFSTKNLEALCEKRGGGRQNAAGGAWGVYAGENKKDNPLNPILPTPADSPTEYLESAVKEKGIIRNMKRPREEDAPELAKKRKDMAMARFGSSAKSNDGKGIERLDIRLEDPFPSLTSIIHEAENESAIERRRGKNKGRRSTIEAELDRLEDENGEERSETEREERGRDTWKPDIRITFHGNHVFAGIRELVEAGIVDGEKMPGWMTGEESVSLGVVKRGRIRGFKGSGV</sequence>
<dbReference type="OMA" id="HPASLRW"/>
<dbReference type="AlphaFoldDB" id="A0A1D9QB38"/>
<dbReference type="RefSeq" id="XP_001588498.1">
    <property type="nucleotide sequence ID" value="XM_001588448.1"/>
</dbReference>
<dbReference type="GO" id="GO:0007059">
    <property type="term" value="P:chromosome segregation"/>
    <property type="evidence" value="ECO:0007669"/>
    <property type="project" value="InterPro"/>
</dbReference>
<feature type="compositionally biased region" description="Basic and acidic residues" evidence="1">
    <location>
        <begin position="440"/>
        <end position="453"/>
    </location>
</feature>
<dbReference type="EMBL" id="CP017822">
    <property type="protein sequence ID" value="APA12099.1"/>
    <property type="molecule type" value="Genomic_DNA"/>
</dbReference>
<protein>
    <recommendedName>
        <fullName evidence="4">CHL4 family chromosome segregation protein</fullName>
    </recommendedName>
</protein>
<gene>
    <name evidence="2" type="ORF">sscle_09g068690</name>
</gene>
<reference evidence="3" key="1">
    <citation type="journal article" date="2017" name="Genome Biol. Evol.">
        <title>The complete genome sequence of the phytopathogenic fungus Sclerotinia sclerotiorum reveals insights into the genome architecture of broad host range pathogens.</title>
        <authorList>
            <person name="Derbyshire M."/>
            <person name="Denton-Giles M."/>
            <person name="Hegedus D."/>
            <person name="Seifbarghy S."/>
            <person name="Rollins J."/>
            <person name="van Kan J."/>
            <person name="Seidl M.F."/>
            <person name="Faino L."/>
            <person name="Mbengue M."/>
            <person name="Navaud O."/>
            <person name="Raffaele S."/>
            <person name="Hammond-Kosack K."/>
            <person name="Heard S."/>
            <person name="Oliver R."/>
        </authorList>
    </citation>
    <scope>NUCLEOTIDE SEQUENCE [LARGE SCALE GENOMIC DNA]</scope>
    <source>
        <strain evidence="3">ATCC 18683 / 1980 / Ss-1</strain>
    </source>
</reference>
<evidence type="ECO:0000256" key="1">
    <source>
        <dbReference type="SAM" id="MobiDB-lite"/>
    </source>
</evidence>
<organism evidence="2 3">
    <name type="scientific">Sclerotinia sclerotiorum (strain ATCC 18683 / 1980 / Ss-1)</name>
    <name type="common">White mold</name>
    <name type="synonym">Whetzelinia sclerotiorum</name>
    <dbReference type="NCBI Taxonomy" id="665079"/>
    <lineage>
        <taxon>Eukaryota</taxon>
        <taxon>Fungi</taxon>
        <taxon>Dikarya</taxon>
        <taxon>Ascomycota</taxon>
        <taxon>Pezizomycotina</taxon>
        <taxon>Leotiomycetes</taxon>
        <taxon>Helotiales</taxon>
        <taxon>Sclerotiniaceae</taxon>
        <taxon>Sclerotinia</taxon>
    </lineage>
</organism>
<evidence type="ECO:0000313" key="2">
    <source>
        <dbReference type="EMBL" id="APA12099.1"/>
    </source>
</evidence>
<dbReference type="Pfam" id="PF05238">
    <property type="entry name" value="CENP-N"/>
    <property type="match status" value="1"/>
</dbReference>
<evidence type="ECO:0000313" key="3">
    <source>
        <dbReference type="Proteomes" id="UP000177798"/>
    </source>
</evidence>
<dbReference type="Gene3D" id="3.10.20.720">
    <property type="match status" value="1"/>
</dbReference>